<keyword evidence="2" id="KW-1133">Transmembrane helix</keyword>
<dbReference type="PANTHER" id="PTHR34473">
    <property type="entry name" value="UPF0699 TRANSMEMBRANE PROTEIN YDBS"/>
    <property type="match status" value="1"/>
</dbReference>
<feature type="domain" description="YdbS-like PH" evidence="3">
    <location>
        <begin position="118"/>
        <end position="193"/>
    </location>
</feature>
<dbReference type="InterPro" id="IPR014529">
    <property type="entry name" value="UCP026631"/>
</dbReference>
<feature type="compositionally biased region" description="Pro residues" evidence="1">
    <location>
        <begin position="13"/>
        <end position="22"/>
    </location>
</feature>
<dbReference type="EMBL" id="FLQR01000002">
    <property type="protein sequence ID" value="SBS71128.1"/>
    <property type="molecule type" value="Genomic_DNA"/>
</dbReference>
<feature type="region of interest" description="Disordered" evidence="1">
    <location>
        <begin position="1"/>
        <end position="28"/>
    </location>
</feature>
<dbReference type="Pfam" id="PF03703">
    <property type="entry name" value="bPH_2"/>
    <property type="match status" value="2"/>
</dbReference>
<dbReference type="PANTHER" id="PTHR34473:SF2">
    <property type="entry name" value="UPF0699 TRANSMEMBRANE PROTEIN YDBT"/>
    <property type="match status" value="1"/>
</dbReference>
<keyword evidence="2" id="KW-0472">Membrane</keyword>
<feature type="domain" description="YdbS-like PH" evidence="3">
    <location>
        <begin position="435"/>
        <end position="492"/>
    </location>
</feature>
<gene>
    <name evidence="4" type="ORF">MIPYR_100008</name>
</gene>
<dbReference type="PIRSF" id="PIRSF026631">
    <property type="entry name" value="UCP026631"/>
    <property type="match status" value="1"/>
</dbReference>
<evidence type="ECO:0000256" key="2">
    <source>
        <dbReference type="SAM" id="Phobius"/>
    </source>
</evidence>
<keyword evidence="2" id="KW-0812">Transmembrane</keyword>
<sequence length="576" mass="61457">MTLPLDPSAQPAPEAPAAPPPTRVRSPLSDGEWHRLHPLTPVMRGGLFILVLTGIIVTNLRDRLIGIFLPAMGPDGERFDDYEGDPIDFIVANNLILVAILVVLGVLLVLLALFWLSWRFHTFRITGDDVEVRSGVLFRTHRRAPLDRVQGVNLTRPMVARLFGMGKLEVVGAGLDSNVKLEYLSTGNAETIRGDILRLASGRQLGDAVAGGTAGMPLGRAAVATVGAGITGLIDGAEEPVAEPASVVHIPPGRLIVAHLLSGSTIWLVLMVIAAVLGSVFGTPWILFSLVPTIIGFGAYWFRQITRSLRYSIAPTPAGVRVTFGLFTTVTETLPPGRIHAVEIRQPILWRRFGWWAIRVNRLSGRAATDSQSQQFAEVLPVGTREDVERVLGLMLPTLDARWDDVAAHGLWGPAPEDPYTTTPRRGRWLRPLSWRRNGFLLTAGALFLRRGFLQRALVILPLARLQSVRVSQGPIDRRLALANITGHTVVGQVNGHLGILDAGDALGIWQATADATVAAAAGDRSHRWDAEAPVAAVAGPVSDAAAPVAGPDAAAPVSGPQAAAAVAGPDGQATP</sequence>
<dbReference type="AlphaFoldDB" id="A0A1Y5P5B5"/>
<feature type="region of interest" description="Disordered" evidence="1">
    <location>
        <begin position="545"/>
        <end position="576"/>
    </location>
</feature>
<dbReference type="InterPro" id="IPR005182">
    <property type="entry name" value="YdbS-like_PH"/>
</dbReference>
<feature type="transmembrane region" description="Helical" evidence="2">
    <location>
        <begin position="255"/>
        <end position="277"/>
    </location>
</feature>
<accession>A0A1Y5P5B5</accession>
<proteinExistence type="predicted"/>
<dbReference type="RefSeq" id="WP_366208643.1">
    <property type="nucleotide sequence ID" value="NZ_FLQR01000002.1"/>
</dbReference>
<evidence type="ECO:0000313" key="4">
    <source>
        <dbReference type="EMBL" id="SBS71128.1"/>
    </source>
</evidence>
<feature type="transmembrane region" description="Helical" evidence="2">
    <location>
        <begin position="283"/>
        <end position="302"/>
    </location>
</feature>
<name>A0A1Y5P5B5_9MICO</name>
<evidence type="ECO:0000256" key="1">
    <source>
        <dbReference type="SAM" id="MobiDB-lite"/>
    </source>
</evidence>
<protein>
    <recommendedName>
        <fullName evidence="3">YdbS-like PH domain-containing protein</fullName>
    </recommendedName>
</protein>
<reference evidence="4" key="1">
    <citation type="submission" date="2016-03" db="EMBL/GenBank/DDBJ databases">
        <authorList>
            <person name="Ploux O."/>
        </authorList>
    </citation>
    <scope>NUCLEOTIDE SEQUENCE</scope>
    <source>
        <strain evidence="4">UC1</strain>
    </source>
</reference>
<organism evidence="4">
    <name type="scientific">uncultured Microbacterium sp</name>
    <dbReference type="NCBI Taxonomy" id="191216"/>
    <lineage>
        <taxon>Bacteria</taxon>
        <taxon>Bacillati</taxon>
        <taxon>Actinomycetota</taxon>
        <taxon>Actinomycetes</taxon>
        <taxon>Micrococcales</taxon>
        <taxon>Microbacteriaceae</taxon>
        <taxon>Microbacterium</taxon>
        <taxon>environmental samples</taxon>
    </lineage>
</organism>
<feature type="transmembrane region" description="Helical" evidence="2">
    <location>
        <begin position="95"/>
        <end position="116"/>
    </location>
</feature>
<evidence type="ECO:0000259" key="3">
    <source>
        <dbReference type="Pfam" id="PF03703"/>
    </source>
</evidence>